<accession>A0A0R2FV01</accession>
<sequence>MKKFVLVVIPIILLLGGAYGSKVYMDKRHFNQYVKAAQQDIKQGAWQAAKREYKKADHLHSTAETTAALQQLGYVTKAQKQVERGNKQAAQEMMELALYVKHPVPVITKAIKAEVKELDESNQKSKRKPTSKQEKSSQADASSSLPAQSPVEETPSQTTPVVVPDQSQAMIDQGGAAYQDPQSAAGYANQAPANDEAPVEANNQEAAVTDAAKTAKVNQAVPEVNNGDNAAAAS</sequence>
<feature type="compositionally biased region" description="Polar residues" evidence="1">
    <location>
        <begin position="154"/>
        <end position="170"/>
    </location>
</feature>
<name>A0A0R2FV01_9LACO</name>
<evidence type="ECO:0000313" key="3">
    <source>
        <dbReference type="Proteomes" id="UP000051296"/>
    </source>
</evidence>
<evidence type="ECO:0000313" key="2">
    <source>
        <dbReference type="EMBL" id="KRN31286.1"/>
    </source>
</evidence>
<protein>
    <submittedName>
        <fullName evidence="2">Uncharacterized protein</fullName>
    </submittedName>
</protein>
<dbReference type="InParanoid" id="A0A0R2FV01"/>
<comment type="caution">
    <text evidence="2">The sequence shown here is derived from an EMBL/GenBank/DDBJ whole genome shotgun (WGS) entry which is preliminary data.</text>
</comment>
<gene>
    <name evidence="2" type="ORF">IV68_GL001169</name>
</gene>
<dbReference type="RefSeq" id="WP_022791934.1">
    <property type="nucleotide sequence ID" value="NZ_ATUU01000004.1"/>
</dbReference>
<dbReference type="AlphaFoldDB" id="A0A0R2FV01"/>
<dbReference type="Proteomes" id="UP000051296">
    <property type="component" value="Unassembled WGS sequence"/>
</dbReference>
<feature type="compositionally biased region" description="Polar residues" evidence="1">
    <location>
        <begin position="138"/>
        <end position="147"/>
    </location>
</feature>
<dbReference type="EMBL" id="JQAX01000004">
    <property type="protein sequence ID" value="KRN31286.1"/>
    <property type="molecule type" value="Genomic_DNA"/>
</dbReference>
<dbReference type="STRING" id="1123500.GCA_000420365_01221"/>
<organism evidence="2 3">
    <name type="scientific">Weissella halotolerans DSM 20190</name>
    <dbReference type="NCBI Taxonomy" id="1123500"/>
    <lineage>
        <taxon>Bacteria</taxon>
        <taxon>Bacillati</taxon>
        <taxon>Bacillota</taxon>
        <taxon>Bacilli</taxon>
        <taxon>Lactobacillales</taxon>
        <taxon>Lactobacillaceae</taxon>
        <taxon>Weissella</taxon>
    </lineage>
</organism>
<feature type="region of interest" description="Disordered" evidence="1">
    <location>
        <begin position="117"/>
        <end position="234"/>
    </location>
</feature>
<reference evidence="2 3" key="1">
    <citation type="journal article" date="2015" name="Genome Announc.">
        <title>Expanding the biotechnology potential of lactobacilli through comparative genomics of 213 strains and associated genera.</title>
        <authorList>
            <person name="Sun Z."/>
            <person name="Harris H.M."/>
            <person name="McCann A."/>
            <person name="Guo C."/>
            <person name="Argimon S."/>
            <person name="Zhang W."/>
            <person name="Yang X."/>
            <person name="Jeffery I.B."/>
            <person name="Cooney J.C."/>
            <person name="Kagawa T.F."/>
            <person name="Liu W."/>
            <person name="Song Y."/>
            <person name="Salvetti E."/>
            <person name="Wrobel A."/>
            <person name="Rasinkangas P."/>
            <person name="Parkhill J."/>
            <person name="Rea M.C."/>
            <person name="O'Sullivan O."/>
            <person name="Ritari J."/>
            <person name="Douillard F.P."/>
            <person name="Paul Ross R."/>
            <person name="Yang R."/>
            <person name="Briner A.E."/>
            <person name="Felis G.E."/>
            <person name="de Vos W.M."/>
            <person name="Barrangou R."/>
            <person name="Klaenhammer T.R."/>
            <person name="Caufield P.W."/>
            <person name="Cui Y."/>
            <person name="Zhang H."/>
            <person name="O'Toole P.W."/>
        </authorList>
    </citation>
    <scope>NUCLEOTIDE SEQUENCE [LARGE SCALE GENOMIC DNA]</scope>
    <source>
        <strain evidence="2 3">DSM 20190</strain>
    </source>
</reference>
<dbReference type="PATRIC" id="fig|1123500.6.peg.1169"/>
<keyword evidence="3" id="KW-1185">Reference proteome</keyword>
<evidence type="ECO:0000256" key="1">
    <source>
        <dbReference type="SAM" id="MobiDB-lite"/>
    </source>
</evidence>
<feature type="compositionally biased region" description="Low complexity" evidence="1">
    <location>
        <begin position="206"/>
        <end position="217"/>
    </location>
</feature>
<proteinExistence type="predicted"/>